<proteinExistence type="predicted"/>
<reference evidence="1" key="1">
    <citation type="submission" date="2021-01" db="EMBL/GenBank/DDBJ databases">
        <authorList>
            <consortium name="Genoscope - CEA"/>
            <person name="William W."/>
        </authorList>
    </citation>
    <scope>NUCLEOTIDE SEQUENCE</scope>
</reference>
<evidence type="ECO:0000313" key="1">
    <source>
        <dbReference type="EMBL" id="CAF2140109.1"/>
    </source>
</evidence>
<dbReference type="EMBL" id="HG994356">
    <property type="protein sequence ID" value="CAF2140109.1"/>
    <property type="molecule type" value="Genomic_DNA"/>
</dbReference>
<name>A0A816X087_BRANA</name>
<dbReference type="AlphaFoldDB" id="A0A816X087"/>
<gene>
    <name evidence="1" type="ORF">DARMORV10_A02P19780.1</name>
</gene>
<sequence>MTRGKTLTVQLKMYPLRYFVKAYISEGSTVLHFLEGVRVFSIELSGDNSFSKTFYKRKFTAFLKYDLGKRLNPYGIIVGNVDVEKPSLTD</sequence>
<accession>A0A816X087</accession>
<dbReference type="Proteomes" id="UP001295469">
    <property type="component" value="Chromosome A02"/>
</dbReference>
<protein>
    <submittedName>
        <fullName evidence="1">(rape) hypothetical protein</fullName>
    </submittedName>
</protein>
<organism evidence="1">
    <name type="scientific">Brassica napus</name>
    <name type="common">Rape</name>
    <dbReference type="NCBI Taxonomy" id="3708"/>
    <lineage>
        <taxon>Eukaryota</taxon>
        <taxon>Viridiplantae</taxon>
        <taxon>Streptophyta</taxon>
        <taxon>Embryophyta</taxon>
        <taxon>Tracheophyta</taxon>
        <taxon>Spermatophyta</taxon>
        <taxon>Magnoliopsida</taxon>
        <taxon>eudicotyledons</taxon>
        <taxon>Gunneridae</taxon>
        <taxon>Pentapetalae</taxon>
        <taxon>rosids</taxon>
        <taxon>malvids</taxon>
        <taxon>Brassicales</taxon>
        <taxon>Brassicaceae</taxon>
        <taxon>Brassiceae</taxon>
        <taxon>Brassica</taxon>
    </lineage>
</organism>